<organism evidence="6 7">
    <name type="scientific">Anditalea andensis</name>
    <dbReference type="NCBI Taxonomy" id="1048983"/>
    <lineage>
        <taxon>Bacteria</taxon>
        <taxon>Pseudomonadati</taxon>
        <taxon>Bacteroidota</taxon>
        <taxon>Cytophagia</taxon>
        <taxon>Cytophagales</taxon>
        <taxon>Cytophagaceae</taxon>
        <taxon>Anditalea</taxon>
    </lineage>
</organism>
<dbReference type="EMBL" id="JMIH01000022">
    <property type="protein sequence ID" value="KEO73354.1"/>
    <property type="molecule type" value="Genomic_DNA"/>
</dbReference>
<evidence type="ECO:0000256" key="2">
    <source>
        <dbReference type="ARBA" id="ARBA00022692"/>
    </source>
</evidence>
<comment type="caution">
    <text evidence="6">The sequence shown here is derived from an EMBL/GenBank/DDBJ whole genome shotgun (WGS) entry which is preliminary data.</text>
</comment>
<feature type="transmembrane region" description="Helical" evidence="5">
    <location>
        <begin position="239"/>
        <end position="258"/>
    </location>
</feature>
<reference evidence="6 7" key="1">
    <citation type="submission" date="2014-04" db="EMBL/GenBank/DDBJ databases">
        <title>Characterization and application of a salt tolerant electro-active bacterium.</title>
        <authorList>
            <person name="Yang L."/>
            <person name="Wei S."/>
            <person name="Tay Q.X.M."/>
        </authorList>
    </citation>
    <scope>NUCLEOTIDE SEQUENCE [LARGE SCALE GENOMIC DNA]</scope>
    <source>
        <strain evidence="6 7">LY1</strain>
    </source>
</reference>
<evidence type="ECO:0000313" key="6">
    <source>
        <dbReference type="EMBL" id="KEO73354.1"/>
    </source>
</evidence>
<feature type="transmembrane region" description="Helical" evidence="5">
    <location>
        <begin position="200"/>
        <end position="219"/>
    </location>
</feature>
<feature type="transmembrane region" description="Helical" evidence="5">
    <location>
        <begin position="80"/>
        <end position="103"/>
    </location>
</feature>
<evidence type="ECO:0008006" key="8">
    <source>
        <dbReference type="Google" id="ProtNLM"/>
    </source>
</evidence>
<evidence type="ECO:0000256" key="5">
    <source>
        <dbReference type="SAM" id="Phobius"/>
    </source>
</evidence>
<dbReference type="eggNOG" id="ENOG5032PWK">
    <property type="taxonomic scope" value="Bacteria"/>
</dbReference>
<dbReference type="SUPFAM" id="SSF81324">
    <property type="entry name" value="Voltage-gated potassium channels"/>
    <property type="match status" value="1"/>
</dbReference>
<evidence type="ECO:0000313" key="7">
    <source>
        <dbReference type="Proteomes" id="UP000027821"/>
    </source>
</evidence>
<dbReference type="OrthoDB" id="836645at2"/>
<accession>A0A074KWM4</accession>
<dbReference type="Proteomes" id="UP000027821">
    <property type="component" value="Unassembled WGS sequence"/>
</dbReference>
<dbReference type="GO" id="GO:0016020">
    <property type="term" value="C:membrane"/>
    <property type="evidence" value="ECO:0007669"/>
    <property type="project" value="UniProtKB-SubCell"/>
</dbReference>
<keyword evidence="7" id="KW-1185">Reference proteome</keyword>
<gene>
    <name evidence="6" type="ORF">EL17_13490</name>
</gene>
<dbReference type="STRING" id="1048983.EL17_13490"/>
<keyword evidence="3 5" id="KW-1133">Transmembrane helix</keyword>
<name>A0A074KWM4_9BACT</name>
<proteinExistence type="predicted"/>
<keyword evidence="4 5" id="KW-0472">Membrane</keyword>
<keyword evidence="2 5" id="KW-0812">Transmembrane</keyword>
<dbReference type="RefSeq" id="WP_035075256.1">
    <property type="nucleotide sequence ID" value="NZ_JMIH01000022.1"/>
</dbReference>
<evidence type="ECO:0000256" key="3">
    <source>
        <dbReference type="ARBA" id="ARBA00022989"/>
    </source>
</evidence>
<sequence length="367" mass="42528">MNMDIKASKGRIIEAVNACDNPYLLLQMEKLLKREGMLGPIGEMVAEFPVLLEEEPPRDKIIQTHLSAPDQNKLSRYDSIATPIFFFLGLIMLMLAAAILNAISQADVNLNVAIFQGTVVRMYLFGWLVYVGDFIVLLVLARQTHRKLATGEFIFRVAALLFPPMRMASRHIQQVELIWIPLYGWSLSNEGLLKLIKRKFSIPMIVIALLIIPVLLIEWQFYDQVSAYLNTDLTFLLDLVQAFIWMAFASEFILMISISNEKVEYAQKNWIDIAIILLPFISFVRTIRIFKIARLTQLARGYKLRGLLMKARQGFVFASFFYRILTIKPDFQINRLRKQLVKNQKEREMIEEDLIELYKALKMENKI</sequence>
<dbReference type="InterPro" id="IPR027359">
    <property type="entry name" value="Volt_channel_dom_sf"/>
</dbReference>
<comment type="subcellular location">
    <subcellularLocation>
        <location evidence="1">Membrane</location>
        <topology evidence="1">Multi-pass membrane protein</topology>
    </subcellularLocation>
</comment>
<evidence type="ECO:0000256" key="4">
    <source>
        <dbReference type="ARBA" id="ARBA00023136"/>
    </source>
</evidence>
<feature type="transmembrane region" description="Helical" evidence="5">
    <location>
        <begin position="123"/>
        <end position="141"/>
    </location>
</feature>
<protein>
    <recommendedName>
        <fullName evidence="8">Potassium channel protein</fullName>
    </recommendedName>
</protein>
<dbReference type="Gene3D" id="1.20.120.350">
    <property type="entry name" value="Voltage-gated potassium channels. Chain C"/>
    <property type="match status" value="1"/>
</dbReference>
<evidence type="ECO:0000256" key="1">
    <source>
        <dbReference type="ARBA" id="ARBA00004141"/>
    </source>
</evidence>
<dbReference type="AlphaFoldDB" id="A0A074KWM4"/>